<reference evidence="2" key="1">
    <citation type="journal article" date="2015" name="Nature">
        <title>Complex archaea that bridge the gap between prokaryotes and eukaryotes.</title>
        <authorList>
            <person name="Spang A."/>
            <person name="Saw J.H."/>
            <person name="Jorgensen S.L."/>
            <person name="Zaremba-Niedzwiedzka K."/>
            <person name="Martijn J."/>
            <person name="Lind A.E."/>
            <person name="van Eijk R."/>
            <person name="Schleper C."/>
            <person name="Guy L."/>
            <person name="Ettema T.J."/>
        </authorList>
    </citation>
    <scope>NUCLEOTIDE SEQUENCE</scope>
</reference>
<dbReference type="GO" id="GO:0035438">
    <property type="term" value="F:cyclic-di-GMP binding"/>
    <property type="evidence" value="ECO:0007669"/>
    <property type="project" value="InterPro"/>
</dbReference>
<accession>A0A0F9QWW6</accession>
<protein>
    <recommendedName>
        <fullName evidence="1">PilZ domain-containing protein</fullName>
    </recommendedName>
</protein>
<dbReference type="Pfam" id="PF07238">
    <property type="entry name" value="PilZ"/>
    <property type="match status" value="1"/>
</dbReference>
<dbReference type="AlphaFoldDB" id="A0A0F9QWW6"/>
<comment type="caution">
    <text evidence="2">The sequence shown here is derived from an EMBL/GenBank/DDBJ whole genome shotgun (WGS) entry which is preliminary data.</text>
</comment>
<organism evidence="2">
    <name type="scientific">marine sediment metagenome</name>
    <dbReference type="NCBI Taxonomy" id="412755"/>
    <lineage>
        <taxon>unclassified sequences</taxon>
        <taxon>metagenomes</taxon>
        <taxon>ecological metagenomes</taxon>
    </lineage>
</organism>
<name>A0A0F9QWW6_9ZZZZ</name>
<gene>
    <name evidence="2" type="ORF">LCGC14_0649350</name>
</gene>
<feature type="domain" description="PilZ" evidence="1">
    <location>
        <begin position="13"/>
        <end position="116"/>
    </location>
</feature>
<dbReference type="SUPFAM" id="SSF141371">
    <property type="entry name" value="PilZ domain-like"/>
    <property type="match status" value="1"/>
</dbReference>
<proteinExistence type="predicted"/>
<sequence length="134" mass="15379">MAEERIKDKKDDERRRDKRYKCLLPAHVVQAEGKQKLVQRTTVHDFSQGGCKLIVNIVTLDPGSDIELELYVPEKGLKTPMRAEIAWKKMAGDKLEIGLKIKNMKKGAKQEILKWISPVGLEAKKKQKKLTEKK</sequence>
<evidence type="ECO:0000313" key="2">
    <source>
        <dbReference type="EMBL" id="KKN48790.1"/>
    </source>
</evidence>
<dbReference type="InterPro" id="IPR009875">
    <property type="entry name" value="PilZ_domain"/>
</dbReference>
<dbReference type="EMBL" id="LAZR01001203">
    <property type="protein sequence ID" value="KKN48790.1"/>
    <property type="molecule type" value="Genomic_DNA"/>
</dbReference>
<dbReference type="Gene3D" id="2.40.10.220">
    <property type="entry name" value="predicted glycosyltransferase like domains"/>
    <property type="match status" value="1"/>
</dbReference>
<evidence type="ECO:0000259" key="1">
    <source>
        <dbReference type="Pfam" id="PF07238"/>
    </source>
</evidence>